<dbReference type="PROSITE" id="PS00455">
    <property type="entry name" value="AMP_BINDING"/>
    <property type="match status" value="1"/>
</dbReference>
<protein>
    <recommendedName>
        <fullName evidence="5">AMP-dependent synthetase</fullName>
    </recommendedName>
</protein>
<dbReference type="PANTHER" id="PTHR43767:SF1">
    <property type="entry name" value="NONRIBOSOMAL PEPTIDE SYNTHASE PES1 (EUROFUNG)-RELATED"/>
    <property type="match status" value="1"/>
</dbReference>
<dbReference type="SUPFAM" id="SSF56801">
    <property type="entry name" value="Acetyl-CoA synthetase-like"/>
    <property type="match status" value="1"/>
</dbReference>
<evidence type="ECO:0000259" key="2">
    <source>
        <dbReference type="Pfam" id="PF13193"/>
    </source>
</evidence>
<dbReference type="AlphaFoldDB" id="A0A1T3P077"/>
<dbReference type="Proteomes" id="UP000190037">
    <property type="component" value="Unassembled WGS sequence"/>
</dbReference>
<dbReference type="RefSeq" id="WP_078976669.1">
    <property type="nucleotide sequence ID" value="NZ_MWQN01000001.1"/>
</dbReference>
<dbReference type="Gene3D" id="3.40.50.12780">
    <property type="entry name" value="N-terminal domain of ligase-like"/>
    <property type="match status" value="1"/>
</dbReference>
<dbReference type="InterPro" id="IPR045851">
    <property type="entry name" value="AMP-bd_C_sf"/>
</dbReference>
<name>A0A1T3P077_9ACTN</name>
<accession>A0A1T3P077</accession>
<dbReference type="InterPro" id="IPR042099">
    <property type="entry name" value="ANL_N_sf"/>
</dbReference>
<sequence>MTVLAQVLREAARRFPERRALVHGGSGFTYGGLDAVTDQVASGLAARGVRAGHLVALVLPSGLEYVIAYTALARLGAITTGVGPRYTPTERAAILERAAPDLVLAGEDLLDGIPAGPEVVRCVPAADAANVWAELRLDAIPPAPPVTGDQDPDLPETVVFTSGTTGTPKGALFTSRQIAAITAMDTGDRWGEGGPQLVATGLPHVGFMTKLAGYLKSGATLHILGRWRAQDALRVVARERIPYLGGVAAQVSLLLGRPEFERYDLAHVRGLIVGGGPSPAPLVHEARTRFGAGYSIRYSSTESGGLGTLTAFDAPDSEALYTVGRPRPGTEVDIRDPKTGAIRPAGEEGQICLRSPAVMAGYWRDPAASAAALDAEGRLRTGDLGRIDEAGCLRITGRMTEMYIRGGYNVYPQEVEAVLLDHPDVASVAVIPRPSRVMGEIGVAVVVSRAASEPSLAALRAFAATRLSAHKLPEAIRIVPALPLTGMDKVDRRSLTQQEKSFGDV</sequence>
<dbReference type="OrthoDB" id="3508734at2"/>
<feature type="domain" description="AMP-dependent synthetase/ligase" evidence="1">
    <location>
        <begin position="8"/>
        <end position="363"/>
    </location>
</feature>
<dbReference type="InterPro" id="IPR025110">
    <property type="entry name" value="AMP-bd_C"/>
</dbReference>
<comment type="caution">
    <text evidence="3">The sequence shown here is derived from an EMBL/GenBank/DDBJ whole genome shotgun (WGS) entry which is preliminary data.</text>
</comment>
<evidence type="ECO:0000259" key="1">
    <source>
        <dbReference type="Pfam" id="PF00501"/>
    </source>
</evidence>
<dbReference type="GO" id="GO:0016878">
    <property type="term" value="F:acid-thiol ligase activity"/>
    <property type="evidence" value="ECO:0007669"/>
    <property type="project" value="UniProtKB-ARBA"/>
</dbReference>
<dbReference type="STRING" id="159449.B4N89_16970"/>
<proteinExistence type="predicted"/>
<dbReference type="Gene3D" id="3.30.300.30">
    <property type="match status" value="1"/>
</dbReference>
<evidence type="ECO:0000313" key="4">
    <source>
        <dbReference type="Proteomes" id="UP000190037"/>
    </source>
</evidence>
<organism evidence="3 4">
    <name type="scientific">Embleya scabrispora</name>
    <dbReference type="NCBI Taxonomy" id="159449"/>
    <lineage>
        <taxon>Bacteria</taxon>
        <taxon>Bacillati</taxon>
        <taxon>Actinomycetota</taxon>
        <taxon>Actinomycetes</taxon>
        <taxon>Kitasatosporales</taxon>
        <taxon>Streptomycetaceae</taxon>
        <taxon>Embleya</taxon>
    </lineage>
</organism>
<dbReference type="EMBL" id="MWQN01000001">
    <property type="protein sequence ID" value="OPC82404.1"/>
    <property type="molecule type" value="Genomic_DNA"/>
</dbReference>
<dbReference type="InterPro" id="IPR050237">
    <property type="entry name" value="ATP-dep_AMP-bd_enzyme"/>
</dbReference>
<dbReference type="InterPro" id="IPR000873">
    <property type="entry name" value="AMP-dep_synth/lig_dom"/>
</dbReference>
<evidence type="ECO:0000313" key="3">
    <source>
        <dbReference type="EMBL" id="OPC82404.1"/>
    </source>
</evidence>
<dbReference type="PANTHER" id="PTHR43767">
    <property type="entry name" value="LONG-CHAIN-FATTY-ACID--COA LIGASE"/>
    <property type="match status" value="1"/>
</dbReference>
<dbReference type="Pfam" id="PF13193">
    <property type="entry name" value="AMP-binding_C"/>
    <property type="match status" value="1"/>
</dbReference>
<feature type="domain" description="AMP-binding enzyme C-terminal" evidence="2">
    <location>
        <begin position="414"/>
        <end position="488"/>
    </location>
</feature>
<evidence type="ECO:0008006" key="5">
    <source>
        <dbReference type="Google" id="ProtNLM"/>
    </source>
</evidence>
<dbReference type="InterPro" id="IPR020845">
    <property type="entry name" value="AMP-binding_CS"/>
</dbReference>
<gene>
    <name evidence="3" type="ORF">B4N89_16970</name>
</gene>
<keyword evidence="4" id="KW-1185">Reference proteome</keyword>
<dbReference type="Pfam" id="PF00501">
    <property type="entry name" value="AMP-binding"/>
    <property type="match status" value="1"/>
</dbReference>
<reference evidence="3 4" key="1">
    <citation type="submission" date="2017-03" db="EMBL/GenBank/DDBJ databases">
        <title>Draft genome sequence of Streptomyces scabrisporus NF3, endophyte isolated from Amphipterygium adstringens.</title>
        <authorList>
            <person name="Vazquez M."/>
            <person name="Ceapa C.D."/>
            <person name="Rodriguez Luna D."/>
            <person name="Sanchez Esquivel S."/>
        </authorList>
    </citation>
    <scope>NUCLEOTIDE SEQUENCE [LARGE SCALE GENOMIC DNA]</scope>
    <source>
        <strain evidence="3 4">NF3</strain>
    </source>
</reference>